<dbReference type="GO" id="GO:0006352">
    <property type="term" value="P:DNA-templated transcription initiation"/>
    <property type="evidence" value="ECO:0007669"/>
    <property type="project" value="UniProtKB-UniRule"/>
</dbReference>
<dbReference type="InterPro" id="IPR013325">
    <property type="entry name" value="RNA_pol_sigma_r2"/>
</dbReference>
<dbReference type="Pfam" id="PF04542">
    <property type="entry name" value="Sigma70_r2"/>
    <property type="match status" value="1"/>
</dbReference>
<evidence type="ECO:0000313" key="12">
    <source>
        <dbReference type="Proteomes" id="UP000198238"/>
    </source>
</evidence>
<dbReference type="InterPro" id="IPR014284">
    <property type="entry name" value="RNA_pol_sigma-70_dom"/>
</dbReference>
<dbReference type="RefSeq" id="WP_089036508.1">
    <property type="nucleotide sequence ID" value="NZ_CP022278.1"/>
</dbReference>
<dbReference type="Pfam" id="PF04539">
    <property type="entry name" value="Sigma70_r3"/>
    <property type="match status" value="1"/>
</dbReference>
<dbReference type="Gene3D" id="1.10.10.10">
    <property type="entry name" value="Winged helix-like DNA-binding domain superfamily/Winged helix DNA-binding domain"/>
    <property type="match status" value="2"/>
</dbReference>
<dbReference type="InterPro" id="IPR007127">
    <property type="entry name" value="RNA_pol_sigma_70_r1_1"/>
</dbReference>
<feature type="region of interest" description="Sigma-70 factor domain-4" evidence="6">
    <location>
        <begin position="580"/>
        <end position="633"/>
    </location>
</feature>
<feature type="domain" description="RNA polymerase sigma-70" evidence="9">
    <location>
        <begin position="436"/>
        <end position="449"/>
    </location>
</feature>
<keyword evidence="2 6" id="KW-0805">Transcription regulation</keyword>
<evidence type="ECO:0000256" key="1">
    <source>
        <dbReference type="ARBA" id="ARBA00022490"/>
    </source>
</evidence>
<proteinExistence type="inferred from homology"/>
<dbReference type="Gene3D" id="1.10.220.120">
    <property type="entry name" value="Sigma-70 factor, region 1.1"/>
    <property type="match status" value="1"/>
</dbReference>
<dbReference type="InterPro" id="IPR013324">
    <property type="entry name" value="RNA_pol_sigma_r3/r4-like"/>
</dbReference>
<dbReference type="PROSITE" id="PS00715">
    <property type="entry name" value="SIGMA70_1"/>
    <property type="match status" value="1"/>
</dbReference>
<feature type="region of interest" description="Disordered" evidence="8">
    <location>
        <begin position="203"/>
        <end position="237"/>
    </location>
</feature>
<keyword evidence="4 6" id="KW-0238">DNA-binding</keyword>
<feature type="domain" description="RNA polymerase sigma-70" evidence="10">
    <location>
        <begin position="605"/>
        <end position="631"/>
    </location>
</feature>
<dbReference type="Gene3D" id="1.10.601.10">
    <property type="entry name" value="RNA Polymerase Primary Sigma Factor"/>
    <property type="match status" value="1"/>
</dbReference>
<dbReference type="InterPro" id="IPR042189">
    <property type="entry name" value="RNA_pol_sigma_70_r1_1_sf"/>
</dbReference>
<dbReference type="PROSITE" id="PS00716">
    <property type="entry name" value="SIGMA70_2"/>
    <property type="match status" value="1"/>
</dbReference>
<keyword evidence="7" id="KW-0175">Coiled coil</keyword>
<dbReference type="FunFam" id="1.10.10.10:FF:000002">
    <property type="entry name" value="RNA polymerase sigma factor SigA"/>
    <property type="match status" value="1"/>
</dbReference>
<dbReference type="InterPro" id="IPR036388">
    <property type="entry name" value="WH-like_DNA-bd_sf"/>
</dbReference>
<comment type="subcellular location">
    <subcellularLocation>
        <location evidence="6">Cytoplasm</location>
    </subcellularLocation>
</comment>
<evidence type="ECO:0000259" key="9">
    <source>
        <dbReference type="PROSITE" id="PS00715"/>
    </source>
</evidence>
<dbReference type="InterPro" id="IPR000943">
    <property type="entry name" value="RNA_pol_sigma70"/>
</dbReference>
<feature type="coiled-coil region" evidence="7">
    <location>
        <begin position="363"/>
        <end position="411"/>
    </location>
</feature>
<evidence type="ECO:0000256" key="2">
    <source>
        <dbReference type="ARBA" id="ARBA00023015"/>
    </source>
</evidence>
<dbReference type="Pfam" id="PF03979">
    <property type="entry name" value="Sigma70_r1_1"/>
    <property type="match status" value="1"/>
</dbReference>
<dbReference type="InterPro" id="IPR007627">
    <property type="entry name" value="RNA_pol_sigma70_r2"/>
</dbReference>
<dbReference type="GO" id="GO:0016987">
    <property type="term" value="F:sigma factor activity"/>
    <property type="evidence" value="ECO:0007669"/>
    <property type="project" value="UniProtKB-UniRule"/>
</dbReference>
<dbReference type="InterPro" id="IPR007630">
    <property type="entry name" value="RNA_pol_sigma70_r4"/>
</dbReference>
<evidence type="ECO:0000256" key="7">
    <source>
        <dbReference type="SAM" id="Coils"/>
    </source>
</evidence>
<dbReference type="SUPFAM" id="SSF88659">
    <property type="entry name" value="Sigma3 and sigma4 domains of RNA polymerase sigma factors"/>
    <property type="match status" value="2"/>
</dbReference>
<dbReference type="InterPro" id="IPR012760">
    <property type="entry name" value="RNA_pol_sigma_RpoD_C"/>
</dbReference>
<dbReference type="KEGG" id="nei:BG910_08740"/>
<feature type="short sequence motif" description="Interaction with polymerase core subunit RpoC" evidence="6">
    <location>
        <begin position="436"/>
        <end position="439"/>
    </location>
</feature>
<evidence type="ECO:0000259" key="10">
    <source>
        <dbReference type="PROSITE" id="PS00716"/>
    </source>
</evidence>
<evidence type="ECO:0000313" key="11">
    <source>
        <dbReference type="EMBL" id="ASK27813.1"/>
    </source>
</evidence>
<dbReference type="InterPro" id="IPR007631">
    <property type="entry name" value="RNA_pol_sigma_70_non-ess"/>
</dbReference>
<dbReference type="Pfam" id="PF04546">
    <property type="entry name" value="Sigma70_ner"/>
    <property type="match status" value="1"/>
</dbReference>
<comment type="subunit">
    <text evidence="6">Interacts transiently with the RNA polymerase catalytic core.</text>
</comment>
<gene>
    <name evidence="6" type="primary">rpoD</name>
    <name evidence="11" type="ORF">BG910_08740</name>
</gene>
<dbReference type="GO" id="GO:0005737">
    <property type="term" value="C:cytoplasm"/>
    <property type="evidence" value="ECO:0007669"/>
    <property type="project" value="UniProtKB-SubCell"/>
</dbReference>
<dbReference type="Pfam" id="PF04545">
    <property type="entry name" value="Sigma70_r4"/>
    <property type="match status" value="1"/>
</dbReference>
<evidence type="ECO:0000256" key="4">
    <source>
        <dbReference type="ARBA" id="ARBA00023125"/>
    </source>
</evidence>
<protein>
    <recommendedName>
        <fullName evidence="6">RNA polymerase sigma factor RpoD</fullName>
    </recommendedName>
    <alternativeName>
        <fullName evidence="6">Sigma-70</fullName>
    </alternativeName>
</protein>
<dbReference type="FunFam" id="1.10.601.10:FF:000001">
    <property type="entry name" value="RNA polymerase sigma factor SigA"/>
    <property type="match status" value="1"/>
</dbReference>
<accession>A0A220S3B1</accession>
<dbReference type="CDD" id="cd06171">
    <property type="entry name" value="Sigma70_r4"/>
    <property type="match status" value="1"/>
</dbReference>
<comment type="similarity">
    <text evidence="6">Belongs to the sigma-70 factor family. RpoD/SigA subfamily.</text>
</comment>
<dbReference type="InterPro" id="IPR009042">
    <property type="entry name" value="RNA_pol_sigma70_r1_2"/>
</dbReference>
<dbReference type="EMBL" id="CP022278">
    <property type="protein sequence ID" value="ASK27813.1"/>
    <property type="molecule type" value="Genomic_DNA"/>
</dbReference>
<organism evidence="11 12">
    <name type="scientific">Neisseria chenwenguii</name>
    <dbReference type="NCBI Taxonomy" id="1853278"/>
    <lineage>
        <taxon>Bacteria</taxon>
        <taxon>Pseudomonadati</taxon>
        <taxon>Pseudomonadota</taxon>
        <taxon>Betaproteobacteria</taxon>
        <taxon>Neisseriales</taxon>
        <taxon>Neisseriaceae</taxon>
        <taxon>Neisseria</taxon>
    </lineage>
</organism>
<evidence type="ECO:0000256" key="3">
    <source>
        <dbReference type="ARBA" id="ARBA00023082"/>
    </source>
</evidence>
<keyword evidence="3 6" id="KW-0731">Sigma factor</keyword>
<keyword evidence="12" id="KW-1185">Reference proteome</keyword>
<reference evidence="11 12" key="1">
    <citation type="submission" date="2017-06" db="EMBL/GenBank/DDBJ databases">
        <title>Neisseria chenwenguii sp. nov., isolated from the intestinal contents of Tibetan Plateau Pika in Yushu, Qinghai Province, China.</title>
        <authorList>
            <person name="Zhang G."/>
        </authorList>
    </citation>
    <scope>NUCLEOTIDE SEQUENCE [LARGE SCALE GENOMIC DNA]</scope>
    <source>
        <strain evidence="11 12">10023</strain>
    </source>
</reference>
<dbReference type="SUPFAM" id="SSF88946">
    <property type="entry name" value="Sigma2 domain of RNA polymerase sigma factors"/>
    <property type="match status" value="1"/>
</dbReference>
<comment type="function">
    <text evidence="6">Sigma factors are initiation factors that promote the attachment of RNA polymerase to specific initiation sites and are then released. This sigma factor is the primary sigma factor during exponential growth.</text>
</comment>
<dbReference type="Pfam" id="PF00140">
    <property type="entry name" value="Sigma70_r1_2"/>
    <property type="match status" value="1"/>
</dbReference>
<keyword evidence="5 6" id="KW-0804">Transcription</keyword>
<evidence type="ECO:0000256" key="5">
    <source>
        <dbReference type="ARBA" id="ARBA00023163"/>
    </source>
</evidence>
<feature type="coiled-coil region" evidence="7">
    <location>
        <begin position="299"/>
        <end position="333"/>
    </location>
</feature>
<dbReference type="PANTHER" id="PTHR30603">
    <property type="entry name" value="RNA POLYMERASE SIGMA FACTOR RPO"/>
    <property type="match status" value="1"/>
</dbReference>
<evidence type="ECO:0000256" key="8">
    <source>
        <dbReference type="SAM" id="MobiDB-lite"/>
    </source>
</evidence>
<dbReference type="PANTHER" id="PTHR30603:SF60">
    <property type="entry name" value="RNA POLYMERASE SIGMA FACTOR RPOD"/>
    <property type="match status" value="1"/>
</dbReference>
<feature type="compositionally biased region" description="Acidic residues" evidence="8">
    <location>
        <begin position="212"/>
        <end position="231"/>
    </location>
</feature>
<dbReference type="InterPro" id="IPR050239">
    <property type="entry name" value="Sigma-70_RNA_pol_init_factors"/>
</dbReference>
<dbReference type="FunFam" id="1.10.10.10:FF:000004">
    <property type="entry name" value="RNA polymerase sigma factor SigA"/>
    <property type="match status" value="1"/>
</dbReference>
<name>A0A220S3B1_9NEIS</name>
<dbReference type="Proteomes" id="UP000198238">
    <property type="component" value="Chromosome"/>
</dbReference>
<sequence>MSKLNDEYQDQDDNRPLTVEEQRARLRQLIIMGKERGYITYAEINDALPDDMSDAEQIDNIVSMISGLGIQVTEQAPDAEDILLSDNAAAMTDDDAVEEAEAALSSADSEFGRTTDPVRMYMREMGQVDLLTREDEIIIAKKIENALKNMVQAISACPGSVAEILALIGQVRDGKIRVDEVVEAIIDPNEVLLNELGLGHLESSAPEKADSSNDESDDDDNDGDDDDDDSGSSDSEALSAAKLEELKQKVLDHFAQIQTDYVKMIAALEKNNSRHESYLSHRDAIAAKLLEVRFATRQIESLSNSLRSRVESIRKLEREIRDICLERVHMEREYFIQNFLPSMTDLGWVEEEIAKGRVWSDALDRFRHAILEKQTALADMEKETQISIDELKEINKNMVVSEKETAAAKQEMIQANLRLVISIAKKYTNRGLQFLDLIQEGNIGLMKAVDKFEYRRGYKFSTYATWWIRQAITRSIADQARTIRIPVHMIETINKMNRISRQYLQENGEEPDSAKLAELMEMPEDKIRKIMKIAKEPISMETPIGDDDDSHLGDFIEDANNVAPADAAMYSSLHEVTKEVLESLTPREAKVLRMRFGIDMNTDHTLEEVGKQFDVTRERIRQIEAKALRKLRHPTRSDRLKSFLDSEDNKQ</sequence>
<dbReference type="PRINTS" id="PR00046">
    <property type="entry name" value="SIGMA70FCT"/>
</dbReference>
<dbReference type="NCBIfam" id="TIGR02937">
    <property type="entry name" value="sigma70-ECF"/>
    <property type="match status" value="1"/>
</dbReference>
<evidence type="ECO:0000256" key="6">
    <source>
        <dbReference type="HAMAP-Rule" id="MF_00963"/>
    </source>
</evidence>
<dbReference type="GO" id="GO:0003677">
    <property type="term" value="F:DNA binding"/>
    <property type="evidence" value="ECO:0007669"/>
    <property type="project" value="UniProtKB-UniRule"/>
</dbReference>
<dbReference type="HAMAP" id="MF_00963">
    <property type="entry name" value="Sigma70_RpoD_SigA"/>
    <property type="match status" value="1"/>
</dbReference>
<dbReference type="NCBIfam" id="TIGR02393">
    <property type="entry name" value="RpoD_Cterm"/>
    <property type="match status" value="1"/>
</dbReference>
<dbReference type="AlphaFoldDB" id="A0A220S3B1"/>
<feature type="region of interest" description="Sigma-70 factor domain-3" evidence="6">
    <location>
        <begin position="491"/>
        <end position="567"/>
    </location>
</feature>
<feature type="DNA-binding region" description="H-T-H motif" evidence="6">
    <location>
        <begin position="606"/>
        <end position="625"/>
    </location>
</feature>
<feature type="region of interest" description="Sigma-70 factor domain-2" evidence="6">
    <location>
        <begin position="412"/>
        <end position="482"/>
    </location>
</feature>
<dbReference type="NCBIfam" id="NF004208">
    <property type="entry name" value="PRK05658.1"/>
    <property type="match status" value="1"/>
</dbReference>
<dbReference type="InterPro" id="IPR007624">
    <property type="entry name" value="RNA_pol_sigma70_r3"/>
</dbReference>
<dbReference type="InterPro" id="IPR028630">
    <property type="entry name" value="Sigma70_RpoD"/>
</dbReference>
<keyword evidence="1 6" id="KW-0963">Cytoplasm</keyword>